<reference evidence="1 2" key="1">
    <citation type="submission" date="2016-11" db="EMBL/GenBank/DDBJ databases">
        <authorList>
            <person name="Jaros S."/>
            <person name="Januszkiewicz K."/>
            <person name="Wedrychowicz H."/>
        </authorList>
    </citation>
    <scope>NUCLEOTIDE SEQUENCE [LARGE SCALE GENOMIC DNA]</scope>
    <source>
        <strain evidence="1 2">DSM 24574</strain>
    </source>
</reference>
<keyword evidence="2" id="KW-1185">Reference proteome</keyword>
<dbReference type="OrthoDB" id="978644at2"/>
<dbReference type="Pfam" id="PF13646">
    <property type="entry name" value="HEAT_2"/>
    <property type="match status" value="1"/>
</dbReference>
<organism evidence="1 2">
    <name type="scientific">Chryseolinea serpens</name>
    <dbReference type="NCBI Taxonomy" id="947013"/>
    <lineage>
        <taxon>Bacteria</taxon>
        <taxon>Pseudomonadati</taxon>
        <taxon>Bacteroidota</taxon>
        <taxon>Cytophagia</taxon>
        <taxon>Cytophagales</taxon>
        <taxon>Fulvivirgaceae</taxon>
        <taxon>Chryseolinea</taxon>
    </lineage>
</organism>
<dbReference type="RefSeq" id="WP_073136455.1">
    <property type="nucleotide sequence ID" value="NZ_FQWQ01000002.1"/>
</dbReference>
<sequence>MSTEKIQELIEKYNAQQADPTEMKLIEKLIEEGLIDIAELQGLQEMEDQLVRMDPPQPSLKLDDTFYHMLAEEKRKGRGFSWKAFFAWPEFAPRLAFASVTLLLGLTAGFFLRAPQPQKDQEIGVLTKEVSDLKEMMMLSLLEKESATDRLKAVSLSEDMGQASQKVTSALLQTLNHDDNVNVRLAALDALKPYSKDSKVREELIRSISKQDSPLVQISLAELMVEMQAKSSVKELEKILHNENTPTDVKKKIRESIAVII</sequence>
<evidence type="ECO:0000313" key="1">
    <source>
        <dbReference type="EMBL" id="SHH28458.1"/>
    </source>
</evidence>
<dbReference type="InterPro" id="IPR016024">
    <property type="entry name" value="ARM-type_fold"/>
</dbReference>
<protein>
    <submittedName>
        <fullName evidence="1">HEAT repeat-containing protein</fullName>
    </submittedName>
</protein>
<gene>
    <name evidence="1" type="ORF">SAMN04488109_3517</name>
</gene>
<dbReference type="Gene3D" id="1.25.10.10">
    <property type="entry name" value="Leucine-rich Repeat Variant"/>
    <property type="match status" value="1"/>
</dbReference>
<proteinExistence type="predicted"/>
<dbReference type="InterPro" id="IPR011989">
    <property type="entry name" value="ARM-like"/>
</dbReference>
<accession>A0A1M5RQP2</accession>
<evidence type="ECO:0000313" key="2">
    <source>
        <dbReference type="Proteomes" id="UP000184212"/>
    </source>
</evidence>
<dbReference type="Proteomes" id="UP000184212">
    <property type="component" value="Unassembled WGS sequence"/>
</dbReference>
<dbReference type="AlphaFoldDB" id="A0A1M5RQP2"/>
<dbReference type="STRING" id="947013.SAMN04488109_3517"/>
<dbReference type="EMBL" id="FQWQ01000002">
    <property type="protein sequence ID" value="SHH28458.1"/>
    <property type="molecule type" value="Genomic_DNA"/>
</dbReference>
<name>A0A1M5RQP2_9BACT</name>
<dbReference type="SUPFAM" id="SSF48371">
    <property type="entry name" value="ARM repeat"/>
    <property type="match status" value="1"/>
</dbReference>